<reference evidence="1 2" key="1">
    <citation type="journal article" date="2019" name="Commun. Biol.">
        <title>The bagworm genome reveals a unique fibroin gene that provides high tensile strength.</title>
        <authorList>
            <person name="Kono N."/>
            <person name="Nakamura H."/>
            <person name="Ohtoshi R."/>
            <person name="Tomita M."/>
            <person name="Numata K."/>
            <person name="Arakawa K."/>
        </authorList>
    </citation>
    <scope>NUCLEOTIDE SEQUENCE [LARGE SCALE GENOMIC DNA]</scope>
</reference>
<dbReference type="Proteomes" id="UP000299102">
    <property type="component" value="Unassembled WGS sequence"/>
</dbReference>
<organism evidence="1 2">
    <name type="scientific">Eumeta variegata</name>
    <name type="common">Bagworm moth</name>
    <name type="synonym">Eumeta japonica</name>
    <dbReference type="NCBI Taxonomy" id="151549"/>
    <lineage>
        <taxon>Eukaryota</taxon>
        <taxon>Metazoa</taxon>
        <taxon>Ecdysozoa</taxon>
        <taxon>Arthropoda</taxon>
        <taxon>Hexapoda</taxon>
        <taxon>Insecta</taxon>
        <taxon>Pterygota</taxon>
        <taxon>Neoptera</taxon>
        <taxon>Endopterygota</taxon>
        <taxon>Lepidoptera</taxon>
        <taxon>Glossata</taxon>
        <taxon>Ditrysia</taxon>
        <taxon>Tineoidea</taxon>
        <taxon>Psychidae</taxon>
        <taxon>Oiketicinae</taxon>
        <taxon>Eumeta</taxon>
    </lineage>
</organism>
<evidence type="ECO:0000313" key="1">
    <source>
        <dbReference type="EMBL" id="GBP89446.1"/>
    </source>
</evidence>
<protein>
    <submittedName>
        <fullName evidence="1">Uncharacterized protein</fullName>
    </submittedName>
</protein>
<proteinExistence type="predicted"/>
<accession>A0A4C1ZLR6</accession>
<sequence length="141" mass="16395">MGMGIFLQYRRAACASALAAHVYAYTQLYKTIDYGKSRIFANELCTQFYFVDRVCVFALCGRRWNRKLERLAREKEIRCDNVRDGVVCESEGRNREKNFDLEGSRVTQNVISKEENKDNRNQYTPTRLRFANSHIHRAAGG</sequence>
<name>A0A4C1ZLR6_EUMVA</name>
<gene>
    <name evidence="1" type="ORF">EVAR_89151_1</name>
</gene>
<evidence type="ECO:0000313" key="2">
    <source>
        <dbReference type="Proteomes" id="UP000299102"/>
    </source>
</evidence>
<dbReference type="EMBL" id="BGZK01002003">
    <property type="protein sequence ID" value="GBP89446.1"/>
    <property type="molecule type" value="Genomic_DNA"/>
</dbReference>
<keyword evidence="2" id="KW-1185">Reference proteome</keyword>
<comment type="caution">
    <text evidence="1">The sequence shown here is derived from an EMBL/GenBank/DDBJ whole genome shotgun (WGS) entry which is preliminary data.</text>
</comment>
<dbReference type="AlphaFoldDB" id="A0A4C1ZLR6"/>